<evidence type="ECO:0000313" key="2">
    <source>
        <dbReference type="EMBL" id="UJS26343.1"/>
    </source>
</evidence>
<dbReference type="InterPro" id="IPR015867">
    <property type="entry name" value="N-reg_PII/ATP_PRibTrfase_C"/>
</dbReference>
<dbReference type="RefSeq" id="WP_236501722.1">
    <property type="nucleotide sequence ID" value="NZ_CP091244.1"/>
</dbReference>
<dbReference type="Pfam" id="PF02641">
    <property type="entry name" value="DUF190"/>
    <property type="match status" value="1"/>
</dbReference>
<reference evidence="2" key="1">
    <citation type="journal article" date="2022" name="Microorganisms">
        <title>Two New Species of Filamentous Sulfur Bacteria of the Genus Thiothrix, Thiothrix winogradskyi sp. nov. and 'Candidatus Thiothrix sulfatifontis' sp. nov.</title>
        <authorList>
            <person name="Ravin N.V."/>
            <person name="Rossetti S."/>
            <person name="Beletsky A.V."/>
            <person name="Kadnikov V.V."/>
            <person name="Rudenko T.S."/>
            <person name="Smolyakov D.D."/>
            <person name="Moskvitina M.I."/>
            <person name="Gureeva M.V."/>
            <person name="Mardanov A.V."/>
            <person name="Grabovich M.Y."/>
        </authorList>
    </citation>
    <scope>NUCLEOTIDE SEQUENCE</scope>
    <source>
        <strain evidence="2">CT3</strain>
    </source>
</reference>
<dbReference type="InterPro" id="IPR003793">
    <property type="entry name" value="UPF0166"/>
</dbReference>
<evidence type="ECO:0000313" key="3">
    <source>
        <dbReference type="Proteomes" id="UP001054801"/>
    </source>
</evidence>
<accession>A0ABY3T4J3</accession>
<dbReference type="SUPFAM" id="SSF54913">
    <property type="entry name" value="GlnB-like"/>
    <property type="match status" value="1"/>
</dbReference>
<proteinExistence type="inferred from homology"/>
<organism evidence="2 3">
    <name type="scientific">Thiothrix winogradskyi</name>
    <dbReference type="NCBI Taxonomy" id="96472"/>
    <lineage>
        <taxon>Bacteria</taxon>
        <taxon>Pseudomonadati</taxon>
        <taxon>Pseudomonadota</taxon>
        <taxon>Gammaproteobacteria</taxon>
        <taxon>Thiotrichales</taxon>
        <taxon>Thiotrichaceae</taxon>
        <taxon>Thiothrix</taxon>
    </lineage>
</organism>
<protein>
    <submittedName>
        <fullName evidence="2">DUF190 domain-containing protein</fullName>
    </submittedName>
</protein>
<dbReference type="EMBL" id="CP091244">
    <property type="protein sequence ID" value="UJS26343.1"/>
    <property type="molecule type" value="Genomic_DNA"/>
</dbReference>
<dbReference type="Proteomes" id="UP001054801">
    <property type="component" value="Chromosome"/>
</dbReference>
<sequence>MKGYQLTFFTQQDCKHGREPLAEWLLLTARKLGIGGATIIAASEGYGHDKRIHAAHFFELADQPQEIVMAATEEEVSHLFDTLQQEGVHLFYMKTPIEFGVIGEP</sequence>
<dbReference type="InterPro" id="IPR011322">
    <property type="entry name" value="N-reg_PII-like_a/b"/>
</dbReference>
<gene>
    <name evidence="2" type="ORF">L2Y54_09970</name>
</gene>
<evidence type="ECO:0000256" key="1">
    <source>
        <dbReference type="ARBA" id="ARBA00010554"/>
    </source>
</evidence>
<dbReference type="Gene3D" id="3.30.70.120">
    <property type="match status" value="1"/>
</dbReference>
<name>A0ABY3T4J3_9GAMM</name>
<comment type="similarity">
    <text evidence="1">Belongs to the UPF0166 family.</text>
</comment>
<keyword evidence="3" id="KW-1185">Reference proteome</keyword>